<sequence length="211" mass="21936">MSPLAWFLVVVAAGVVLLAAAVLLDRRQRRAVTGAGEPAPRRGVESVDRIVPHYVTQDEIDAMPSPAADPSGGLPHRGEGFGFGHAHPDFATGSGGAELTGPRFLVVDGDVTSMRELLAPLGTATVESPLVLVAAHIAGEVLVTLAANRRAFGMPVVAAVAGTRDRRRLAELTGARPVAEDDLRSGYLPADIYGTAAAWSSTGTRAWVQTA</sequence>
<keyword evidence="1" id="KW-1133">Transmembrane helix</keyword>
<dbReference type="Proteomes" id="UP000824504">
    <property type="component" value="Chromosome"/>
</dbReference>
<evidence type="ECO:0000313" key="3">
    <source>
        <dbReference type="Proteomes" id="UP000824504"/>
    </source>
</evidence>
<evidence type="ECO:0000313" key="2">
    <source>
        <dbReference type="EMBL" id="QXT62256.1"/>
    </source>
</evidence>
<accession>A0ABX8SFX0</accession>
<gene>
    <name evidence="2" type="ORF">KDB89_10880</name>
</gene>
<organism evidence="2 3">
    <name type="scientific">Tessaracoccus palaemonis</name>
    <dbReference type="NCBI Taxonomy" id="2829499"/>
    <lineage>
        <taxon>Bacteria</taxon>
        <taxon>Bacillati</taxon>
        <taxon>Actinomycetota</taxon>
        <taxon>Actinomycetes</taxon>
        <taxon>Propionibacteriales</taxon>
        <taxon>Propionibacteriaceae</taxon>
        <taxon>Tessaracoccus</taxon>
    </lineage>
</organism>
<keyword evidence="3" id="KW-1185">Reference proteome</keyword>
<name>A0ABX8SFX0_9ACTN</name>
<keyword evidence="1" id="KW-0472">Membrane</keyword>
<dbReference type="EMBL" id="CP079216">
    <property type="protein sequence ID" value="QXT62256.1"/>
    <property type="molecule type" value="Genomic_DNA"/>
</dbReference>
<feature type="transmembrane region" description="Helical" evidence="1">
    <location>
        <begin position="6"/>
        <end position="24"/>
    </location>
</feature>
<dbReference type="RefSeq" id="WP_219080928.1">
    <property type="nucleotide sequence ID" value="NZ_CP079216.1"/>
</dbReference>
<keyword evidence="1" id="KW-0812">Transmembrane</keyword>
<protein>
    <recommendedName>
        <fullName evidence="4">Secreted protein</fullName>
    </recommendedName>
</protein>
<reference evidence="2 3" key="1">
    <citation type="submission" date="2021-07" db="EMBL/GenBank/DDBJ databases">
        <title>complete genome sequencing of Tessaracoccus sp.J1M15.</title>
        <authorList>
            <person name="Bae J.-W."/>
            <person name="Kim D.-y."/>
        </authorList>
    </citation>
    <scope>NUCLEOTIDE SEQUENCE [LARGE SCALE GENOMIC DNA]</scope>
    <source>
        <strain evidence="2 3">J1M15</strain>
    </source>
</reference>
<proteinExistence type="predicted"/>
<evidence type="ECO:0000256" key="1">
    <source>
        <dbReference type="SAM" id="Phobius"/>
    </source>
</evidence>
<evidence type="ECO:0008006" key="4">
    <source>
        <dbReference type="Google" id="ProtNLM"/>
    </source>
</evidence>